<keyword evidence="3" id="KW-1185">Reference proteome</keyword>
<reference evidence="2 3" key="1">
    <citation type="submission" date="2020-03" db="EMBL/GenBank/DDBJ databases">
        <authorList>
            <person name="Wang L."/>
            <person name="He N."/>
            <person name="Li Y."/>
            <person name="Fang Y."/>
            <person name="Zhang F."/>
        </authorList>
    </citation>
    <scope>NUCLEOTIDE SEQUENCE [LARGE SCALE GENOMIC DNA]</scope>
    <source>
        <strain evidence="2 3">36D10-4-7</strain>
    </source>
</reference>
<sequence>MTGTGEYDGVKNEAEPVSTSAPAANTMTPAPAPAATAKLEADYLGKWIGVEGMFLDVTKRDGGGVTLEMQWDLDHRGTFPGSVTAEGLRFRRDGKDEILVPGDGDATGLKWLAGKKDCLTVKPGEGYCRA</sequence>
<evidence type="ECO:0000313" key="3">
    <source>
        <dbReference type="Proteomes" id="UP000732399"/>
    </source>
</evidence>
<dbReference type="EMBL" id="JAAVJH010000008">
    <property type="protein sequence ID" value="NJR79611.1"/>
    <property type="molecule type" value="Genomic_DNA"/>
</dbReference>
<feature type="compositionally biased region" description="Low complexity" evidence="1">
    <location>
        <begin position="19"/>
        <end position="32"/>
    </location>
</feature>
<evidence type="ECO:0000256" key="1">
    <source>
        <dbReference type="SAM" id="MobiDB-lite"/>
    </source>
</evidence>
<dbReference type="Proteomes" id="UP000732399">
    <property type="component" value="Unassembled WGS sequence"/>
</dbReference>
<comment type="caution">
    <text evidence="2">The sequence shown here is derived from an EMBL/GenBank/DDBJ whole genome shotgun (WGS) entry which is preliminary data.</text>
</comment>
<organism evidence="2 3">
    <name type="scientific">Sphingomonas corticis</name>
    <dbReference type="NCBI Taxonomy" id="2722791"/>
    <lineage>
        <taxon>Bacteria</taxon>
        <taxon>Pseudomonadati</taxon>
        <taxon>Pseudomonadota</taxon>
        <taxon>Alphaproteobacteria</taxon>
        <taxon>Sphingomonadales</taxon>
        <taxon>Sphingomonadaceae</taxon>
        <taxon>Sphingomonas</taxon>
    </lineage>
</organism>
<evidence type="ECO:0008006" key="4">
    <source>
        <dbReference type="Google" id="ProtNLM"/>
    </source>
</evidence>
<protein>
    <recommendedName>
        <fullName evidence="4">DUF1579 domain-containing protein</fullName>
    </recommendedName>
</protein>
<feature type="region of interest" description="Disordered" evidence="1">
    <location>
        <begin position="1"/>
        <end position="32"/>
    </location>
</feature>
<evidence type="ECO:0000313" key="2">
    <source>
        <dbReference type="EMBL" id="NJR79611.1"/>
    </source>
</evidence>
<gene>
    <name evidence="2" type="ORF">HBH26_13570</name>
</gene>
<name>A0ABX1CNT2_9SPHN</name>
<proteinExistence type="predicted"/>
<accession>A0ABX1CNT2</accession>